<dbReference type="Proteomes" id="UP000016023">
    <property type="component" value="Unassembled WGS sequence"/>
</dbReference>
<reference evidence="3 4" key="1">
    <citation type="submission" date="2011-12" db="EMBL/GenBank/DDBJ databases">
        <title>The Genome Sequence of Prevotella micans F0438.</title>
        <authorList>
            <consortium name="The Broad Institute Genome Sequencing Platform"/>
            <person name="Earl A."/>
            <person name="Ward D."/>
            <person name="Feldgarden M."/>
            <person name="Gevers D."/>
            <person name="Izard J."/>
            <person name="Baranova O.V."/>
            <person name="Blanton J.M."/>
            <person name="Wade W.G."/>
            <person name="Dewhirst F.E."/>
            <person name="Young S.K."/>
            <person name="Zeng Q."/>
            <person name="Gargeya S."/>
            <person name="Fitzgerald M."/>
            <person name="Haas B."/>
            <person name="Abouelleil A."/>
            <person name="Alvarado L."/>
            <person name="Arachchi H.M."/>
            <person name="Berlin A."/>
            <person name="Chapman S.B."/>
            <person name="Gearin G."/>
            <person name="Goldberg J."/>
            <person name="Griggs A."/>
            <person name="Gujja S."/>
            <person name="Hansen M."/>
            <person name="Heiman D."/>
            <person name="Howarth C."/>
            <person name="Larimer J."/>
            <person name="Lui A."/>
            <person name="MacDonald P.J.P."/>
            <person name="McCowen C."/>
            <person name="Montmayeur A."/>
            <person name="Murphy C."/>
            <person name="Neiman D."/>
            <person name="Pearson M."/>
            <person name="Priest M."/>
            <person name="Roberts A."/>
            <person name="Saif S."/>
            <person name="Shea T."/>
            <person name="Sisk P."/>
            <person name="Stolte C."/>
            <person name="Sykes S."/>
            <person name="Wortman J."/>
            <person name="Nusbaum C."/>
            <person name="Birren B."/>
        </authorList>
    </citation>
    <scope>NUCLEOTIDE SEQUENCE [LARGE SCALE GENOMIC DNA]</scope>
    <source>
        <strain evidence="3 4">F0438</strain>
    </source>
</reference>
<organism evidence="3 4">
    <name type="scientific">Prevotella micans F0438</name>
    <dbReference type="NCBI Taxonomy" id="883158"/>
    <lineage>
        <taxon>Bacteria</taxon>
        <taxon>Pseudomonadati</taxon>
        <taxon>Bacteroidota</taxon>
        <taxon>Bacteroidia</taxon>
        <taxon>Bacteroidales</taxon>
        <taxon>Prevotellaceae</taxon>
        <taxon>Prevotella</taxon>
    </lineage>
</organism>
<name>H1Q310_9BACT</name>
<dbReference type="AlphaFoldDB" id="H1Q310"/>
<evidence type="ECO:0000259" key="2">
    <source>
        <dbReference type="Pfam" id="PF19886"/>
    </source>
</evidence>
<dbReference type="HOGENOM" id="CLU_111118_0_0_10"/>
<dbReference type="InterPro" id="IPR045939">
    <property type="entry name" value="YhcR_N"/>
</dbReference>
<dbReference type="PROSITE" id="PS51257">
    <property type="entry name" value="PROKAR_LIPOPROTEIN"/>
    <property type="match status" value="1"/>
</dbReference>
<keyword evidence="1" id="KW-0732">Signal</keyword>
<gene>
    <name evidence="3" type="ORF">HMPREF9140_01298</name>
</gene>
<feature type="signal peptide" evidence="1">
    <location>
        <begin position="1"/>
        <end position="18"/>
    </location>
</feature>
<dbReference type="eggNOG" id="COG4085">
    <property type="taxonomic scope" value="Bacteria"/>
</dbReference>
<comment type="caution">
    <text evidence="3">The sequence shown here is derived from an EMBL/GenBank/DDBJ whole genome shotgun (WGS) entry which is preliminary data.</text>
</comment>
<dbReference type="RefSeq" id="WP_006952674.1">
    <property type="nucleotide sequence ID" value="NZ_JH594522.1"/>
</dbReference>
<dbReference type="PATRIC" id="fig|883158.3.peg.1302"/>
<feature type="domain" description="Endonuclease YhcR N-terminal" evidence="2">
    <location>
        <begin position="44"/>
        <end position="153"/>
    </location>
</feature>
<keyword evidence="4" id="KW-1185">Reference proteome</keyword>
<sequence length="160" mass="18148">MKTLTCALALLLFLSSCGKEVLDEHTPGRHKKDSTVLPDDEEIYSVEEFINSDFGKQKVWVAGYIVGACSRSINNAEWEQPFSHKTAVLIADAPSERNIERVVAIQLRNNELKNTFALPLHPENLHRRAAFHGTKQKYLGVPGMKKDIDKYGWKDLPRED</sequence>
<evidence type="ECO:0000256" key="1">
    <source>
        <dbReference type="SAM" id="SignalP"/>
    </source>
</evidence>
<dbReference type="STRING" id="883158.HMPREF9140_01298"/>
<proteinExistence type="predicted"/>
<evidence type="ECO:0000313" key="3">
    <source>
        <dbReference type="EMBL" id="EHO69608.1"/>
    </source>
</evidence>
<dbReference type="Pfam" id="PF19886">
    <property type="entry name" value="DUF6359"/>
    <property type="match status" value="1"/>
</dbReference>
<accession>H1Q310</accession>
<feature type="chain" id="PRO_5003552890" description="Endonuclease YhcR N-terminal domain-containing protein" evidence="1">
    <location>
        <begin position="19"/>
        <end position="160"/>
    </location>
</feature>
<evidence type="ECO:0000313" key="4">
    <source>
        <dbReference type="Proteomes" id="UP000016023"/>
    </source>
</evidence>
<protein>
    <recommendedName>
        <fullName evidence="2">Endonuclease YhcR N-terminal domain-containing protein</fullName>
    </recommendedName>
</protein>
<dbReference type="EMBL" id="AGWK01000036">
    <property type="protein sequence ID" value="EHO69608.1"/>
    <property type="molecule type" value="Genomic_DNA"/>
</dbReference>